<evidence type="ECO:0000313" key="2">
    <source>
        <dbReference type="EMBL" id="KAF2458411.1"/>
    </source>
</evidence>
<keyword evidence="3" id="KW-1185">Reference proteome</keyword>
<dbReference type="Pfam" id="PF03663">
    <property type="entry name" value="Glyco_hydro_76"/>
    <property type="match status" value="1"/>
</dbReference>
<feature type="compositionally biased region" description="Basic and acidic residues" evidence="1">
    <location>
        <begin position="531"/>
        <end position="548"/>
    </location>
</feature>
<dbReference type="PANTHER" id="PTHR47791:SF2">
    <property type="entry name" value="ENDO MANNANASE, GH76 FAMILY (EUROFUNG)"/>
    <property type="match status" value="1"/>
</dbReference>
<dbReference type="AlphaFoldDB" id="A0A6A6P300"/>
<evidence type="ECO:0000313" key="3">
    <source>
        <dbReference type="Proteomes" id="UP000799766"/>
    </source>
</evidence>
<name>A0A6A6P300_9PEZI</name>
<feature type="region of interest" description="Disordered" evidence="1">
    <location>
        <begin position="517"/>
        <end position="553"/>
    </location>
</feature>
<dbReference type="Proteomes" id="UP000799766">
    <property type="component" value="Unassembled WGS sequence"/>
</dbReference>
<dbReference type="EMBL" id="MU001678">
    <property type="protein sequence ID" value="KAF2458411.1"/>
    <property type="molecule type" value="Genomic_DNA"/>
</dbReference>
<accession>A0A6A6P300</accession>
<dbReference type="InterPro" id="IPR005198">
    <property type="entry name" value="Glyco_hydro_76"/>
</dbReference>
<dbReference type="PANTHER" id="PTHR47791">
    <property type="entry name" value="MEIOTICALLY UP-REGULATED GENE 191 PROTEIN"/>
    <property type="match status" value="1"/>
</dbReference>
<dbReference type="InterPro" id="IPR008928">
    <property type="entry name" value="6-hairpin_glycosidase_sf"/>
</dbReference>
<evidence type="ECO:0000256" key="1">
    <source>
        <dbReference type="SAM" id="MobiDB-lite"/>
    </source>
</evidence>
<proteinExistence type="predicted"/>
<dbReference type="InterPro" id="IPR053169">
    <property type="entry name" value="MUG_Protein"/>
</dbReference>
<dbReference type="OrthoDB" id="4104179at2759"/>
<dbReference type="Gene3D" id="1.50.10.20">
    <property type="match status" value="1"/>
</dbReference>
<gene>
    <name evidence="2" type="ORF">BDY21DRAFT_284415</name>
</gene>
<dbReference type="GO" id="GO:0005975">
    <property type="term" value="P:carbohydrate metabolic process"/>
    <property type="evidence" value="ECO:0007669"/>
    <property type="project" value="InterPro"/>
</dbReference>
<evidence type="ECO:0008006" key="4">
    <source>
        <dbReference type="Google" id="ProtNLM"/>
    </source>
</evidence>
<protein>
    <recommendedName>
        <fullName evidence="4">Six-hairpin glycosidase-like protein</fullName>
    </recommendedName>
</protein>
<dbReference type="SUPFAM" id="SSF48208">
    <property type="entry name" value="Six-hairpin glycosidases"/>
    <property type="match status" value="1"/>
</dbReference>
<organism evidence="2 3">
    <name type="scientific">Lineolata rhizophorae</name>
    <dbReference type="NCBI Taxonomy" id="578093"/>
    <lineage>
        <taxon>Eukaryota</taxon>
        <taxon>Fungi</taxon>
        <taxon>Dikarya</taxon>
        <taxon>Ascomycota</taxon>
        <taxon>Pezizomycotina</taxon>
        <taxon>Dothideomycetes</taxon>
        <taxon>Dothideomycetes incertae sedis</taxon>
        <taxon>Lineolatales</taxon>
        <taxon>Lineolataceae</taxon>
        <taxon>Lineolata</taxon>
    </lineage>
</organism>
<sequence length="573" mass="63574">MGGDVDDSLHDVIRFDAQRHPPAGSPPINPLEELHYALETMQTHFFELWLGTWPNSIDWTGAVLGTYVDAALYTLTNSLEYILPTLEGAELPVEGQRVENEINKYFSQVISYYFGENDFAIRTQAHDDMLWVVLGWLQSVRFIDLHTAKHYPASRRGASGEWYGVQFMSAFAHRAHVFYDLAAKGWDTKLCGGGMTWNPHLRPYKNAITNELFISASIEMYLYFPGDRNPSPFVAGSDAGSSADAGAAGIPVAKPHDPKYLRAAIDGYAWLKDSNMTNERGLYVDGFHIHGWSHNGSIGTGKCDERNEMVYTYNQGVLLSGLRGLWESTDDRSYLEDGHTLVRNVINATGWKPKPDSSGSAGSNNGTGRWAGLGRGGILEEMCDAAGTCTQNGQTFKGIFFHHLTLFCAPLPRRPLVPGRTYAATPVEASLHAQSCKEYAPWVAFNARAAMKTRNERGEFGMWWGWPAGKGHLDGDRRGFEAPPLPDGAVDYRNNASALLDWKWSGFRHGRVPSTPEWRRRTWAASSQAHAEAESGNRDANDRGRGRTVETQGGGVSVLRAMWELVKMYGGEK</sequence>
<reference evidence="2" key="1">
    <citation type="journal article" date="2020" name="Stud. Mycol.">
        <title>101 Dothideomycetes genomes: a test case for predicting lifestyles and emergence of pathogens.</title>
        <authorList>
            <person name="Haridas S."/>
            <person name="Albert R."/>
            <person name="Binder M."/>
            <person name="Bloem J."/>
            <person name="Labutti K."/>
            <person name="Salamov A."/>
            <person name="Andreopoulos B."/>
            <person name="Baker S."/>
            <person name="Barry K."/>
            <person name="Bills G."/>
            <person name="Bluhm B."/>
            <person name="Cannon C."/>
            <person name="Castanera R."/>
            <person name="Culley D."/>
            <person name="Daum C."/>
            <person name="Ezra D."/>
            <person name="Gonzalez J."/>
            <person name="Henrissat B."/>
            <person name="Kuo A."/>
            <person name="Liang C."/>
            <person name="Lipzen A."/>
            <person name="Lutzoni F."/>
            <person name="Magnuson J."/>
            <person name="Mondo S."/>
            <person name="Nolan M."/>
            <person name="Ohm R."/>
            <person name="Pangilinan J."/>
            <person name="Park H.-J."/>
            <person name="Ramirez L."/>
            <person name="Alfaro M."/>
            <person name="Sun H."/>
            <person name="Tritt A."/>
            <person name="Yoshinaga Y."/>
            <person name="Zwiers L.-H."/>
            <person name="Turgeon B."/>
            <person name="Goodwin S."/>
            <person name="Spatafora J."/>
            <person name="Crous P."/>
            <person name="Grigoriev I."/>
        </authorList>
    </citation>
    <scope>NUCLEOTIDE SEQUENCE</scope>
    <source>
        <strain evidence="2">ATCC 16933</strain>
    </source>
</reference>